<protein>
    <submittedName>
        <fullName evidence="2">Uncharacterized protein</fullName>
    </submittedName>
</protein>
<accession>A0A9Q0NY17</accession>
<reference evidence="2" key="1">
    <citation type="submission" date="2022-11" db="EMBL/GenBank/DDBJ databases">
        <authorList>
            <person name="Hyden B.L."/>
            <person name="Feng K."/>
            <person name="Yates T."/>
            <person name="Jawdy S."/>
            <person name="Smart L.B."/>
            <person name="Muchero W."/>
        </authorList>
    </citation>
    <scope>NUCLEOTIDE SEQUENCE</scope>
    <source>
        <tissue evidence="2">Shoot tip</tissue>
    </source>
</reference>
<name>A0A9Q0NY17_SALVM</name>
<dbReference type="EMBL" id="JAPFFL010000014">
    <property type="protein sequence ID" value="KAJ6678025.1"/>
    <property type="molecule type" value="Genomic_DNA"/>
</dbReference>
<dbReference type="OrthoDB" id="8062037at2759"/>
<comment type="caution">
    <text evidence="2">The sequence shown here is derived from an EMBL/GenBank/DDBJ whole genome shotgun (WGS) entry which is preliminary data.</text>
</comment>
<evidence type="ECO:0000313" key="3">
    <source>
        <dbReference type="Proteomes" id="UP001151529"/>
    </source>
</evidence>
<organism evidence="2 3">
    <name type="scientific">Salix viminalis</name>
    <name type="common">Common osier</name>
    <name type="synonym">Basket willow</name>
    <dbReference type="NCBI Taxonomy" id="40686"/>
    <lineage>
        <taxon>Eukaryota</taxon>
        <taxon>Viridiplantae</taxon>
        <taxon>Streptophyta</taxon>
        <taxon>Embryophyta</taxon>
        <taxon>Tracheophyta</taxon>
        <taxon>Spermatophyta</taxon>
        <taxon>Magnoliopsida</taxon>
        <taxon>eudicotyledons</taxon>
        <taxon>Gunneridae</taxon>
        <taxon>Pentapetalae</taxon>
        <taxon>rosids</taxon>
        <taxon>fabids</taxon>
        <taxon>Malpighiales</taxon>
        <taxon>Salicaceae</taxon>
        <taxon>Saliceae</taxon>
        <taxon>Salix</taxon>
    </lineage>
</organism>
<evidence type="ECO:0000256" key="1">
    <source>
        <dbReference type="SAM" id="SignalP"/>
    </source>
</evidence>
<dbReference type="AlphaFoldDB" id="A0A9Q0NY17"/>
<keyword evidence="3" id="KW-1185">Reference proteome</keyword>
<dbReference type="Proteomes" id="UP001151529">
    <property type="component" value="Chromosome 7"/>
</dbReference>
<gene>
    <name evidence="2" type="ORF">OIU85_008594</name>
</gene>
<proteinExistence type="predicted"/>
<evidence type="ECO:0000313" key="2">
    <source>
        <dbReference type="EMBL" id="KAJ6678025.1"/>
    </source>
</evidence>
<keyword evidence="1" id="KW-0732">Signal</keyword>
<feature type="chain" id="PRO_5040357637" evidence="1">
    <location>
        <begin position="17"/>
        <end position="152"/>
    </location>
</feature>
<sequence>MAIALFDLLLLKSCPSNPIRLAPGNKITHSDKLFCIITTQYFNPSKAKESNNPGKNEETEVQARIPQRDCLDRWLEEYLGDMPALPGTEVRRGAVSQPSSAQRSYREWWELRRRCLLLSRSYMVMVYADFSNLLVTSTFEFLPSWVIEYRLV</sequence>
<feature type="signal peptide" evidence="1">
    <location>
        <begin position="1"/>
        <end position="16"/>
    </location>
</feature>
<reference evidence="2" key="2">
    <citation type="journal article" date="2023" name="Int. J. Mol. Sci.">
        <title>De Novo Assembly and Annotation of 11 Diverse Shrub Willow (Salix) Genomes Reveals Novel Gene Organization in Sex-Linked Regions.</title>
        <authorList>
            <person name="Hyden B."/>
            <person name="Feng K."/>
            <person name="Yates T.B."/>
            <person name="Jawdy S."/>
            <person name="Cereghino C."/>
            <person name="Smart L.B."/>
            <person name="Muchero W."/>
        </authorList>
    </citation>
    <scope>NUCLEOTIDE SEQUENCE [LARGE SCALE GENOMIC DNA]</scope>
    <source>
        <tissue evidence="2">Shoot tip</tissue>
    </source>
</reference>